<name>G9ZDZ3_9GAMM</name>
<evidence type="ECO:0000313" key="2">
    <source>
        <dbReference type="Proteomes" id="UP000004750"/>
    </source>
</evidence>
<accession>G9ZDZ3</accession>
<dbReference type="AlphaFoldDB" id="G9ZDZ3"/>
<dbReference type="EMBL" id="AGCM01000050">
    <property type="protein sequence ID" value="EHM55080.1"/>
    <property type="molecule type" value="Genomic_DNA"/>
</dbReference>
<proteinExistence type="predicted"/>
<evidence type="ECO:0000313" key="1">
    <source>
        <dbReference type="EMBL" id="EHM55080.1"/>
    </source>
</evidence>
<protein>
    <submittedName>
        <fullName evidence="1">Uncharacterized protein</fullName>
    </submittedName>
</protein>
<dbReference type="HOGENOM" id="CLU_2092381_0_0_6"/>
<gene>
    <name evidence="1" type="ORF">HMPREF9080_00978</name>
</gene>
<dbReference type="STRING" id="797473.HMPREF9080_00978"/>
<comment type="caution">
    <text evidence="1">The sequence shown here is derived from an EMBL/GenBank/DDBJ whole genome shotgun (WGS) entry which is preliminary data.</text>
</comment>
<reference evidence="1 2" key="1">
    <citation type="submission" date="2011-08" db="EMBL/GenBank/DDBJ databases">
        <authorList>
            <person name="Weinstock G."/>
            <person name="Sodergren E."/>
            <person name="Clifton S."/>
            <person name="Fulton L."/>
            <person name="Fulton B."/>
            <person name="Courtney L."/>
            <person name="Fronick C."/>
            <person name="Harrison M."/>
            <person name="Strong C."/>
            <person name="Farmer C."/>
            <person name="Delahaunty K."/>
            <person name="Markovic C."/>
            <person name="Hall O."/>
            <person name="Minx P."/>
            <person name="Tomlinson C."/>
            <person name="Mitreva M."/>
            <person name="Hou S."/>
            <person name="Chen J."/>
            <person name="Wollam A."/>
            <person name="Pepin K.H."/>
            <person name="Johnson M."/>
            <person name="Bhonagiri V."/>
            <person name="Zhang X."/>
            <person name="Suruliraj S."/>
            <person name="Warren W."/>
            <person name="Chinwalla A."/>
            <person name="Mardis E.R."/>
            <person name="Wilson R.K."/>
        </authorList>
    </citation>
    <scope>NUCLEOTIDE SEQUENCE [LARGE SCALE GENOMIC DNA]</scope>
    <source>
        <strain evidence="1 2">F0432</strain>
    </source>
</reference>
<dbReference type="Proteomes" id="UP000004750">
    <property type="component" value="Unassembled WGS sequence"/>
</dbReference>
<sequence>MHPNAAGTFFYFDEVGVIVDDGQVVGLEWFFRDADAVSAFVISQQAVALPQFGGFDPLRVFYFAPVVVSRRGGERGVSLRKEGVDGVGDDGLAFAARRREGEVNRFGVVVLVVCRG</sequence>
<organism evidence="1 2">
    <name type="scientific">Cardiobacterium valvarum F0432</name>
    <dbReference type="NCBI Taxonomy" id="797473"/>
    <lineage>
        <taxon>Bacteria</taxon>
        <taxon>Pseudomonadati</taxon>
        <taxon>Pseudomonadota</taxon>
        <taxon>Gammaproteobacteria</taxon>
        <taxon>Cardiobacteriales</taxon>
        <taxon>Cardiobacteriaceae</taxon>
        <taxon>Cardiobacterium</taxon>
    </lineage>
</organism>